<dbReference type="OrthoDB" id="5450317at2"/>
<dbReference type="GO" id="GO:0016787">
    <property type="term" value="F:hydrolase activity"/>
    <property type="evidence" value="ECO:0007669"/>
    <property type="project" value="UniProtKB-KW"/>
</dbReference>
<dbReference type="RefSeq" id="WP_145287048.1">
    <property type="nucleotide sequence ID" value="NZ_CP036291.1"/>
</dbReference>
<organism evidence="3 4">
    <name type="scientific">Pirellulimonas nuda</name>
    <dbReference type="NCBI Taxonomy" id="2528009"/>
    <lineage>
        <taxon>Bacteria</taxon>
        <taxon>Pseudomonadati</taxon>
        <taxon>Planctomycetota</taxon>
        <taxon>Planctomycetia</taxon>
        <taxon>Pirellulales</taxon>
        <taxon>Lacipirellulaceae</taxon>
        <taxon>Pirellulimonas</taxon>
    </lineage>
</organism>
<dbReference type="EMBL" id="CP036291">
    <property type="protein sequence ID" value="QDU89811.1"/>
    <property type="molecule type" value="Genomic_DNA"/>
</dbReference>
<dbReference type="InterPro" id="IPR052350">
    <property type="entry name" value="Metallo-dep_Lactonases"/>
</dbReference>
<feature type="domain" description="Amidohydrolase-related" evidence="2">
    <location>
        <begin position="4"/>
        <end position="275"/>
    </location>
</feature>
<name>A0A518DEA5_9BACT</name>
<dbReference type="Pfam" id="PF04909">
    <property type="entry name" value="Amidohydro_2"/>
    <property type="match status" value="1"/>
</dbReference>
<sequence length="279" mass="31281">MILDSHHHLWQYSPREYGWIGKGMESIARDFALSDLEAAAAAAGVEASVAVQARQTVEETDWLISLAEQPGMIRGVVGWAPLADPSLARRLERWADHAVLKGLRHVVQDEPDDGFLDREDFNRGVRQALAAGYSYDILIFARHLPAAIRLVDRHPEGRFVLDHLGKPAIAEGEIEVWRTGLNHLAERPNVCCKVSGMVTEADWEQWSPEQLRPYLDAALEAFGPGRLMFGSDWPVSLLASPYHRWVEVVSEWAAALSQPERDGLFYRNAADFYRIDCGA</sequence>
<dbReference type="Proteomes" id="UP000317429">
    <property type="component" value="Chromosome"/>
</dbReference>
<evidence type="ECO:0000313" key="3">
    <source>
        <dbReference type="EMBL" id="QDU89811.1"/>
    </source>
</evidence>
<evidence type="ECO:0000313" key="4">
    <source>
        <dbReference type="Proteomes" id="UP000317429"/>
    </source>
</evidence>
<gene>
    <name evidence="3" type="ORF">Pla175_32070</name>
</gene>
<evidence type="ECO:0000256" key="1">
    <source>
        <dbReference type="ARBA" id="ARBA00038310"/>
    </source>
</evidence>
<dbReference type="KEGG" id="pnd:Pla175_32070"/>
<dbReference type="SUPFAM" id="SSF51556">
    <property type="entry name" value="Metallo-dependent hydrolases"/>
    <property type="match status" value="1"/>
</dbReference>
<dbReference type="InterPro" id="IPR006680">
    <property type="entry name" value="Amidohydro-rel"/>
</dbReference>
<dbReference type="AlphaFoldDB" id="A0A518DEA5"/>
<dbReference type="PANTHER" id="PTHR43569">
    <property type="entry name" value="AMIDOHYDROLASE"/>
    <property type="match status" value="1"/>
</dbReference>
<dbReference type="InterPro" id="IPR032466">
    <property type="entry name" value="Metal_Hydrolase"/>
</dbReference>
<keyword evidence="4" id="KW-1185">Reference proteome</keyword>
<reference evidence="3 4" key="1">
    <citation type="submission" date="2019-02" db="EMBL/GenBank/DDBJ databases">
        <title>Deep-cultivation of Planctomycetes and their phenomic and genomic characterization uncovers novel biology.</title>
        <authorList>
            <person name="Wiegand S."/>
            <person name="Jogler M."/>
            <person name="Boedeker C."/>
            <person name="Pinto D."/>
            <person name="Vollmers J."/>
            <person name="Rivas-Marin E."/>
            <person name="Kohn T."/>
            <person name="Peeters S.H."/>
            <person name="Heuer A."/>
            <person name="Rast P."/>
            <person name="Oberbeckmann S."/>
            <person name="Bunk B."/>
            <person name="Jeske O."/>
            <person name="Meyerdierks A."/>
            <person name="Storesund J.E."/>
            <person name="Kallscheuer N."/>
            <person name="Luecker S."/>
            <person name="Lage O.M."/>
            <person name="Pohl T."/>
            <person name="Merkel B.J."/>
            <person name="Hornburger P."/>
            <person name="Mueller R.-W."/>
            <person name="Bruemmer F."/>
            <person name="Labrenz M."/>
            <person name="Spormann A.M."/>
            <person name="Op den Camp H."/>
            <person name="Overmann J."/>
            <person name="Amann R."/>
            <person name="Jetten M.S.M."/>
            <person name="Mascher T."/>
            <person name="Medema M.H."/>
            <person name="Devos D.P."/>
            <person name="Kaster A.-K."/>
            <person name="Ovreas L."/>
            <person name="Rohde M."/>
            <person name="Galperin M.Y."/>
            <person name="Jogler C."/>
        </authorList>
    </citation>
    <scope>NUCLEOTIDE SEQUENCE [LARGE SCALE GENOMIC DNA]</scope>
    <source>
        <strain evidence="3 4">Pla175</strain>
    </source>
</reference>
<evidence type="ECO:0000259" key="2">
    <source>
        <dbReference type="Pfam" id="PF04909"/>
    </source>
</evidence>
<keyword evidence="3" id="KW-0378">Hydrolase</keyword>
<comment type="similarity">
    <text evidence="1">Belongs to the metallo-dependent hydrolases superfamily.</text>
</comment>
<proteinExistence type="inferred from homology"/>
<accession>A0A518DEA5</accession>
<protein>
    <submittedName>
        <fullName evidence="3">Amidohydrolase</fullName>
    </submittedName>
</protein>
<dbReference type="PANTHER" id="PTHR43569:SF2">
    <property type="entry name" value="AMIDOHYDROLASE-RELATED DOMAIN-CONTAINING PROTEIN"/>
    <property type="match status" value="1"/>
</dbReference>
<dbReference type="Gene3D" id="3.20.20.140">
    <property type="entry name" value="Metal-dependent hydrolases"/>
    <property type="match status" value="1"/>
</dbReference>